<keyword evidence="1" id="KW-0472">Membrane</keyword>
<organism evidence="2 3">
    <name type="scientific">Corynebacterium uterequi</name>
    <dbReference type="NCBI Taxonomy" id="1072256"/>
    <lineage>
        <taxon>Bacteria</taxon>
        <taxon>Bacillati</taxon>
        <taxon>Actinomycetota</taxon>
        <taxon>Actinomycetes</taxon>
        <taxon>Mycobacteriales</taxon>
        <taxon>Corynebacteriaceae</taxon>
        <taxon>Corynebacterium</taxon>
    </lineage>
</organism>
<proteinExistence type="predicted"/>
<dbReference type="RefSeq" id="WP_047260397.1">
    <property type="nucleotide sequence ID" value="NZ_CP011546.1"/>
</dbReference>
<reference evidence="2 3" key="1">
    <citation type="journal article" date="2015" name="Genome Announc.">
        <title>Virulence Factor Genes Detected in the Complete Genome Sequence of Corynebacterium uterequi DSM 45634, Isolated from the Uterus of a Maiden Mare.</title>
        <authorList>
            <person name="Ruckert C."/>
            <person name="Kriete M."/>
            <person name="Jaenicke S."/>
            <person name="Winkler A."/>
            <person name="Tauch A."/>
        </authorList>
    </citation>
    <scope>NUCLEOTIDE SEQUENCE [LARGE SCALE GENOMIC DNA]</scope>
    <source>
        <strain evidence="2 3">DSM 45634</strain>
    </source>
</reference>
<dbReference type="Proteomes" id="UP000035548">
    <property type="component" value="Chromosome"/>
</dbReference>
<evidence type="ECO:0000313" key="2">
    <source>
        <dbReference type="EMBL" id="AKK12133.1"/>
    </source>
</evidence>
<dbReference type="AlphaFoldDB" id="A0A0G3HJP1"/>
<dbReference type="KEGG" id="cut:CUTER_10860"/>
<reference evidence="3" key="2">
    <citation type="submission" date="2015-05" db="EMBL/GenBank/DDBJ databases">
        <title>Complete genome sequence of Corynebacterium uterequi DSM 45634, isolated from the uterus of a maiden mare.</title>
        <authorList>
            <person name="Ruckert C."/>
            <person name="Albersmeier A."/>
            <person name="Winkler A."/>
            <person name="Tauch A."/>
        </authorList>
    </citation>
    <scope>NUCLEOTIDE SEQUENCE [LARGE SCALE GENOMIC DNA]</scope>
    <source>
        <strain evidence="3">DSM 45634</strain>
    </source>
</reference>
<dbReference type="PATRIC" id="fig|1072256.5.peg.2136"/>
<evidence type="ECO:0000256" key="1">
    <source>
        <dbReference type="SAM" id="Phobius"/>
    </source>
</evidence>
<accession>A0A0G3HJP1</accession>
<keyword evidence="1" id="KW-0812">Transmembrane</keyword>
<dbReference type="STRING" id="1072256.CUTER_10860"/>
<sequence>MIVTTIGIVSIAIGLFSFAMSYLSVMKKKPARRAWTFGLIGLLCLTLIPVTLAVFWAAQTNGT</sequence>
<evidence type="ECO:0000313" key="3">
    <source>
        <dbReference type="Proteomes" id="UP000035548"/>
    </source>
</evidence>
<dbReference type="OrthoDB" id="4426329at2"/>
<gene>
    <name evidence="2" type="ORF">CUTER_10860</name>
</gene>
<feature type="transmembrane region" description="Helical" evidence="1">
    <location>
        <begin position="6"/>
        <end position="25"/>
    </location>
</feature>
<keyword evidence="3" id="KW-1185">Reference proteome</keyword>
<name>A0A0G3HJP1_9CORY</name>
<keyword evidence="1" id="KW-1133">Transmembrane helix</keyword>
<dbReference type="EMBL" id="CP011546">
    <property type="protein sequence ID" value="AKK12133.1"/>
    <property type="molecule type" value="Genomic_DNA"/>
</dbReference>
<protein>
    <submittedName>
        <fullName evidence="2">Uncharacterized protein</fullName>
    </submittedName>
</protein>
<feature type="transmembrane region" description="Helical" evidence="1">
    <location>
        <begin position="37"/>
        <end position="58"/>
    </location>
</feature>